<proteinExistence type="predicted"/>
<evidence type="ECO:0000256" key="3">
    <source>
        <dbReference type="PROSITE-ProRule" id="PRU00176"/>
    </source>
</evidence>
<reference evidence="5 6" key="1">
    <citation type="submission" date="2017-08" db="EMBL/GenBank/DDBJ databases">
        <title>Acidophilic green algal genome provides insights into adaptation to an acidic environment.</title>
        <authorList>
            <person name="Hirooka S."/>
            <person name="Hirose Y."/>
            <person name="Kanesaki Y."/>
            <person name="Higuchi S."/>
            <person name="Fujiwara T."/>
            <person name="Onuma R."/>
            <person name="Era A."/>
            <person name="Ohbayashi R."/>
            <person name="Uzuka A."/>
            <person name="Nozaki H."/>
            <person name="Yoshikawa H."/>
            <person name="Miyagishima S.Y."/>
        </authorList>
    </citation>
    <scope>NUCLEOTIDE SEQUENCE [LARGE SCALE GENOMIC DNA]</scope>
    <source>
        <strain evidence="5 6">NIES-2499</strain>
    </source>
</reference>
<dbReference type="Gene3D" id="3.30.70.330">
    <property type="match status" value="4"/>
</dbReference>
<keyword evidence="6" id="KW-1185">Reference proteome</keyword>
<dbReference type="InterPro" id="IPR035979">
    <property type="entry name" value="RBD_domain_sf"/>
</dbReference>
<dbReference type="PANTHER" id="PTHR24012">
    <property type="entry name" value="RNA BINDING PROTEIN"/>
    <property type="match status" value="1"/>
</dbReference>
<name>A0A250WPA3_9CHLO</name>
<dbReference type="OrthoDB" id="410044at2759"/>
<dbReference type="Proteomes" id="UP000232323">
    <property type="component" value="Unassembled WGS sequence"/>
</dbReference>
<dbReference type="Pfam" id="PF00076">
    <property type="entry name" value="RRM_1"/>
    <property type="match status" value="4"/>
</dbReference>
<dbReference type="SMART" id="SM00360">
    <property type="entry name" value="RRM"/>
    <property type="match status" value="4"/>
</dbReference>
<accession>A0A250WPA3</accession>
<dbReference type="AlphaFoldDB" id="A0A250WPA3"/>
<feature type="domain" description="RRM" evidence="4">
    <location>
        <begin position="24"/>
        <end position="105"/>
    </location>
</feature>
<dbReference type="SUPFAM" id="SSF54928">
    <property type="entry name" value="RNA-binding domain, RBD"/>
    <property type="match status" value="3"/>
</dbReference>
<sequence>MHSLQNYDREENDDAGPVESDHLFRLFVGWVPKEFSESDLRPYFELVGDVQDLIILREKHTEEPRGCAFVSFATKEQAEKAIEKLDKKIQLPGALSAIEVRFARSHNYVQASSGPSDNRQLFFCRASAATSEEELRHLFDRVGKVEEIFLFFDRVTGVSKGAGLVTMETREQALNAIEVLDGQHMGDSSGPLSISWADPELQTRKKKAVESSNVDNRMVFFAKVLRSATEEEVKSLFSTYGKVYDVNLFRAFQGASTTKGCGLVTMSTHEEAIAAIQALDNQHVWEGMDVPMVVKWMDAALQRRRREQHLAAMRQGLATSMTLGEDAWMPSGSGFYPNLSLPPSSRVSVGMGTSGVLVMGGGGGLVGGAELVQVQESPPAGCDADAIKLFVGNIPKLCTEEQLQPFFETVGKVVELVIVKDKLTHESKGSAFLWYASRMMAERAILQFNLRHVLPDPSGEQDRPLVVRKAKARVKQGIAAMVPHPGAVGMLPGLPMGQPQIMDPRIMDYSSGQQRVQMSAHPAYYGHHLVGQGVQMAAAGPSHHGSSSYQVLPQHGPVMSLQSEVSGIMSQNQVHEGSYSEGRNVNYDESFLPVGATSQQQMQEHVVVSITINHQQLAMINNHMFSVQSMSMAQLNVTSGPPGLFHLVVSGNKDQVETAKTLLGSILSPA</sequence>
<keyword evidence="1" id="KW-0677">Repeat</keyword>
<evidence type="ECO:0000313" key="5">
    <source>
        <dbReference type="EMBL" id="GAX72674.1"/>
    </source>
</evidence>
<evidence type="ECO:0000256" key="2">
    <source>
        <dbReference type="ARBA" id="ARBA00022884"/>
    </source>
</evidence>
<evidence type="ECO:0000256" key="1">
    <source>
        <dbReference type="ARBA" id="ARBA00022737"/>
    </source>
</evidence>
<dbReference type="GO" id="GO:0003723">
    <property type="term" value="F:RNA binding"/>
    <property type="evidence" value="ECO:0007669"/>
    <property type="project" value="UniProtKB-UniRule"/>
</dbReference>
<dbReference type="EMBL" id="BEGY01000001">
    <property type="protein sequence ID" value="GAX72674.1"/>
    <property type="molecule type" value="Genomic_DNA"/>
</dbReference>
<comment type="caution">
    <text evidence="5">The sequence shown here is derived from an EMBL/GenBank/DDBJ whole genome shotgun (WGS) entry which is preliminary data.</text>
</comment>
<dbReference type="InterPro" id="IPR012677">
    <property type="entry name" value="Nucleotide-bd_a/b_plait_sf"/>
</dbReference>
<gene>
    <name evidence="5" type="ORF">CEUSTIGMA_g130.t1</name>
</gene>
<dbReference type="PROSITE" id="PS50102">
    <property type="entry name" value="RRM"/>
    <property type="match status" value="4"/>
</dbReference>
<feature type="domain" description="RRM" evidence="4">
    <location>
        <begin position="217"/>
        <end position="299"/>
    </location>
</feature>
<dbReference type="InterPro" id="IPR000504">
    <property type="entry name" value="RRM_dom"/>
</dbReference>
<evidence type="ECO:0000259" key="4">
    <source>
        <dbReference type="PROSITE" id="PS50102"/>
    </source>
</evidence>
<dbReference type="STRING" id="1157962.A0A250WPA3"/>
<feature type="domain" description="RRM" evidence="4">
    <location>
        <begin position="387"/>
        <end position="472"/>
    </location>
</feature>
<protein>
    <recommendedName>
        <fullName evidence="4">RRM domain-containing protein</fullName>
    </recommendedName>
</protein>
<feature type="domain" description="RRM" evidence="4">
    <location>
        <begin position="119"/>
        <end position="199"/>
    </location>
</feature>
<keyword evidence="2 3" id="KW-0694">RNA-binding</keyword>
<organism evidence="5 6">
    <name type="scientific">Chlamydomonas eustigma</name>
    <dbReference type="NCBI Taxonomy" id="1157962"/>
    <lineage>
        <taxon>Eukaryota</taxon>
        <taxon>Viridiplantae</taxon>
        <taxon>Chlorophyta</taxon>
        <taxon>core chlorophytes</taxon>
        <taxon>Chlorophyceae</taxon>
        <taxon>CS clade</taxon>
        <taxon>Chlamydomonadales</taxon>
        <taxon>Chlamydomonadaceae</taxon>
        <taxon>Chlamydomonas</taxon>
    </lineage>
</organism>
<evidence type="ECO:0000313" key="6">
    <source>
        <dbReference type="Proteomes" id="UP000232323"/>
    </source>
</evidence>